<dbReference type="EMBL" id="CP042243">
    <property type="protein sequence ID" value="QEK13059.1"/>
    <property type="molecule type" value="Genomic_DNA"/>
</dbReference>
<evidence type="ECO:0000313" key="5">
    <source>
        <dbReference type="EMBL" id="QEK13059.1"/>
    </source>
</evidence>
<dbReference type="Proteomes" id="UP000324646">
    <property type="component" value="Chromosome"/>
</dbReference>
<dbReference type="PANTHER" id="PTHR42781">
    <property type="entry name" value="SPERMIDINE/PUTRESCINE IMPORT ATP-BINDING PROTEIN POTA"/>
    <property type="match status" value="1"/>
</dbReference>
<dbReference type="InterPro" id="IPR003593">
    <property type="entry name" value="AAA+_ATPase"/>
</dbReference>
<name>A0A5C0SJC8_CRATE</name>
<dbReference type="SUPFAM" id="SSF52540">
    <property type="entry name" value="P-loop containing nucleoside triphosphate hydrolases"/>
    <property type="match status" value="1"/>
</dbReference>
<dbReference type="GO" id="GO:0005524">
    <property type="term" value="F:ATP binding"/>
    <property type="evidence" value="ECO:0007669"/>
    <property type="project" value="UniProtKB-KW"/>
</dbReference>
<dbReference type="PANTHER" id="PTHR42781:SF4">
    <property type="entry name" value="SPERMIDINE_PUTRESCINE IMPORT ATP-BINDING PROTEIN POTA"/>
    <property type="match status" value="1"/>
</dbReference>
<keyword evidence="2" id="KW-0547">Nucleotide-binding</keyword>
<dbReference type="InterPro" id="IPR017871">
    <property type="entry name" value="ABC_transporter-like_CS"/>
</dbReference>
<evidence type="ECO:0000256" key="1">
    <source>
        <dbReference type="ARBA" id="ARBA00022448"/>
    </source>
</evidence>
<dbReference type="PROSITE" id="PS50893">
    <property type="entry name" value="ABC_TRANSPORTER_2"/>
    <property type="match status" value="1"/>
</dbReference>
<dbReference type="AlphaFoldDB" id="A0A5C0SJC8"/>
<keyword evidence="3 5" id="KW-0067">ATP-binding</keyword>
<dbReference type="GO" id="GO:0043190">
    <property type="term" value="C:ATP-binding cassette (ABC) transporter complex"/>
    <property type="evidence" value="ECO:0007669"/>
    <property type="project" value="UniProtKB-ARBA"/>
</dbReference>
<organism evidence="5 6">
    <name type="scientific">Crassaminicella thermophila</name>
    <dbReference type="NCBI Taxonomy" id="2599308"/>
    <lineage>
        <taxon>Bacteria</taxon>
        <taxon>Bacillati</taxon>
        <taxon>Bacillota</taxon>
        <taxon>Clostridia</taxon>
        <taxon>Eubacteriales</taxon>
        <taxon>Clostridiaceae</taxon>
        <taxon>Crassaminicella</taxon>
    </lineage>
</organism>
<dbReference type="GO" id="GO:0016887">
    <property type="term" value="F:ATP hydrolysis activity"/>
    <property type="evidence" value="ECO:0007669"/>
    <property type="project" value="InterPro"/>
</dbReference>
<dbReference type="KEGG" id="crs:FQB35_12430"/>
<sequence length="244" mass="28108">MLNIEHIYKTLGEFQLKDINFKIKKGEYFVILGPTGTGKSVILETIAGMYKPDKGKIYFDGKEINNLYPEDREVGFVYQDYLLFPHLSVRENIVFGLKRKKFSKKEIKKKLYNIASNFQIEHLLDRKPKTLSGGEQQRVAIARALITSPKILLFDEPLSALDPSTKKKFIDILKEIHKKTESIIIHVTHDFYEALELADKIAVMNKGNMVQIGTPDEIFYKSNSSFVKNFIGVVPFEKRINYVV</sequence>
<evidence type="ECO:0000259" key="4">
    <source>
        <dbReference type="PROSITE" id="PS50893"/>
    </source>
</evidence>
<evidence type="ECO:0000313" key="6">
    <source>
        <dbReference type="Proteomes" id="UP000324646"/>
    </source>
</evidence>
<dbReference type="InterPro" id="IPR050093">
    <property type="entry name" value="ABC_SmlMolc_Importer"/>
</dbReference>
<dbReference type="OrthoDB" id="9802264at2"/>
<dbReference type="Pfam" id="PF00005">
    <property type="entry name" value="ABC_tran"/>
    <property type="match status" value="1"/>
</dbReference>
<accession>A0A5C0SJC8</accession>
<dbReference type="PROSITE" id="PS00211">
    <property type="entry name" value="ABC_TRANSPORTER_1"/>
    <property type="match status" value="1"/>
</dbReference>
<dbReference type="GO" id="GO:0140359">
    <property type="term" value="F:ABC-type transporter activity"/>
    <property type="evidence" value="ECO:0007669"/>
    <property type="project" value="UniProtKB-ARBA"/>
</dbReference>
<keyword evidence="1" id="KW-0813">Transport</keyword>
<dbReference type="RefSeq" id="WP_148810201.1">
    <property type="nucleotide sequence ID" value="NZ_CP042243.1"/>
</dbReference>
<dbReference type="InterPro" id="IPR027417">
    <property type="entry name" value="P-loop_NTPase"/>
</dbReference>
<dbReference type="Gene3D" id="3.40.50.300">
    <property type="entry name" value="P-loop containing nucleotide triphosphate hydrolases"/>
    <property type="match status" value="1"/>
</dbReference>
<protein>
    <submittedName>
        <fullName evidence="5">ATP-binding cassette domain-containing protein</fullName>
    </submittedName>
</protein>
<dbReference type="InterPro" id="IPR003439">
    <property type="entry name" value="ABC_transporter-like_ATP-bd"/>
</dbReference>
<feature type="domain" description="ABC transporter" evidence="4">
    <location>
        <begin position="2"/>
        <end position="231"/>
    </location>
</feature>
<gene>
    <name evidence="5" type="ORF">FQB35_12430</name>
</gene>
<proteinExistence type="predicted"/>
<dbReference type="FunFam" id="3.40.50.300:FF:000042">
    <property type="entry name" value="Maltose/maltodextrin ABC transporter, ATP-binding protein"/>
    <property type="match status" value="1"/>
</dbReference>
<reference evidence="5 6" key="1">
    <citation type="submission" date="2019-07" db="EMBL/GenBank/DDBJ databases">
        <title>Complete genome of Crassaminicella thermophila SY095.</title>
        <authorList>
            <person name="Li X."/>
        </authorList>
    </citation>
    <scope>NUCLEOTIDE SEQUENCE [LARGE SCALE GENOMIC DNA]</scope>
    <source>
        <strain evidence="5 6">SY095</strain>
    </source>
</reference>
<keyword evidence="6" id="KW-1185">Reference proteome</keyword>
<dbReference type="SMART" id="SM00382">
    <property type="entry name" value="AAA"/>
    <property type="match status" value="1"/>
</dbReference>
<evidence type="ECO:0000256" key="3">
    <source>
        <dbReference type="ARBA" id="ARBA00022840"/>
    </source>
</evidence>
<evidence type="ECO:0000256" key="2">
    <source>
        <dbReference type="ARBA" id="ARBA00022741"/>
    </source>
</evidence>